<feature type="chain" id="PRO_5002032362" evidence="1">
    <location>
        <begin position="21"/>
        <end position="677"/>
    </location>
</feature>
<dbReference type="Pfam" id="PF12969">
    <property type="entry name" value="DUF3857"/>
    <property type="match status" value="1"/>
</dbReference>
<gene>
    <name evidence="3" type="ORF">SKP52_20870</name>
</gene>
<dbReference type="EMBL" id="CP009122">
    <property type="protein sequence ID" value="AJA11038.1"/>
    <property type="molecule type" value="Genomic_DNA"/>
</dbReference>
<organism evidence="3 4">
    <name type="scientific">Sphingopyxis fribergensis</name>
    <dbReference type="NCBI Taxonomy" id="1515612"/>
    <lineage>
        <taxon>Bacteria</taxon>
        <taxon>Pseudomonadati</taxon>
        <taxon>Pseudomonadota</taxon>
        <taxon>Alphaproteobacteria</taxon>
        <taxon>Sphingomonadales</taxon>
        <taxon>Sphingomonadaceae</taxon>
        <taxon>Sphingopyxis</taxon>
    </lineage>
</organism>
<dbReference type="Gene3D" id="2.60.40.3140">
    <property type="match status" value="1"/>
</dbReference>
<evidence type="ECO:0000313" key="4">
    <source>
        <dbReference type="Proteomes" id="UP000030907"/>
    </source>
</evidence>
<accession>A0A0A7PP70</accession>
<name>A0A0A7PP70_9SPHN</name>
<dbReference type="STRING" id="1515612.SKP52_20870"/>
<dbReference type="InterPro" id="IPR038765">
    <property type="entry name" value="Papain-like_cys_pep_sf"/>
</dbReference>
<keyword evidence="1" id="KW-0732">Signal</keyword>
<dbReference type="HOGENOM" id="CLU_014046_0_0_5"/>
<reference evidence="3 4" key="1">
    <citation type="journal article" date="2015" name="Int. J. Syst. Evol. Microbiol.">
        <title>Description of Sphingopyxis fribergensis sp. nov. - a soil bacterium with the ability to degrade styrene and phenylacetic acid.</title>
        <authorList>
            <person name="Oelschlagel M."/>
            <person name="Ruckert C."/>
            <person name="Kalinowski J."/>
            <person name="Schmidt G."/>
            <person name="Schlomann M."/>
            <person name="Tischler D."/>
        </authorList>
    </citation>
    <scope>NUCLEOTIDE SEQUENCE [LARGE SCALE GENOMIC DNA]</scope>
    <source>
        <strain evidence="3 4">Kp5.2</strain>
    </source>
</reference>
<keyword evidence="4" id="KW-1185">Reference proteome</keyword>
<feature type="domain" description="DUF3857" evidence="2">
    <location>
        <begin position="68"/>
        <end position="203"/>
    </location>
</feature>
<proteinExistence type="predicted"/>
<evidence type="ECO:0000313" key="3">
    <source>
        <dbReference type="EMBL" id="AJA11038.1"/>
    </source>
</evidence>
<dbReference type="AlphaFoldDB" id="A0A0A7PP70"/>
<evidence type="ECO:0000259" key="2">
    <source>
        <dbReference type="Pfam" id="PF12969"/>
    </source>
</evidence>
<feature type="signal peptide" evidence="1">
    <location>
        <begin position="1"/>
        <end position="20"/>
    </location>
</feature>
<dbReference type="InterPro" id="IPR024618">
    <property type="entry name" value="DUF3857"/>
</dbReference>
<dbReference type="Proteomes" id="UP000030907">
    <property type="component" value="Chromosome"/>
</dbReference>
<sequence length="677" mass="74171">MRIPVSIFVAAVLAHAPVHAEDNQIQRGPVPDWVVPSDLMPVPGDASGMFFVRRQDAVIHLDEQGQAQYFGYRIRILHPNALQIGNVSTAWNPASGPPVVHLVKVHRGDETIDVLEKTSFDILRREDQLEAAKLDGVLTAVLRVPDLRVGDELEVGLTTRSSDPTLGTNDSGLLFLAASPAPGRYRLGLSWDKGLKPTVRMTPDMTAIGVSRDGGIDFRFDNPALLTPPKDAPARYQWQRIVEYTDFADWATISRLFAPLYAKAAAIADGSSLDKEAQRIAAGHAKPLDRANAALKLVQQDVRYIYVGLGSGNLTPATAEETWQRRYGDCKGKTALLLGLLGKLGIDAEAVLANNSGADDGLDERLPNPGMFDHVLVRAKIDGAAYWLDGTLPPVVPSAATPAIPYRWVLPVTAKGGALQKLDWRMASKPNEITLYEIDARAGFDRPARVTNTTIVRGIPGLQQQVELSGLTADQLRDGMRQQLVGGTWDSVDDVKWRYDQKAEASILTITGKWTVDWDDDGDGDKSYALPGGGFSPPEKRGRAADQNQDLPYYSAPEFDCRVTTLRLPAKTNAANWSFKSGYDTRIFGKNHYRAFDLRDGSIRMVRGLRVEQPEIDAVSARRDNGRIAGFDNSMAWVSYKPDVAKPIDPDGKVVPATYEIDWTADTVPCLSPATMR</sequence>
<evidence type="ECO:0000256" key="1">
    <source>
        <dbReference type="SAM" id="SignalP"/>
    </source>
</evidence>
<dbReference type="KEGG" id="sphk:SKP52_20870"/>
<dbReference type="SUPFAM" id="SSF54001">
    <property type="entry name" value="Cysteine proteinases"/>
    <property type="match status" value="1"/>
</dbReference>
<dbReference type="Gene3D" id="3.10.620.30">
    <property type="match status" value="1"/>
</dbReference>
<protein>
    <submittedName>
        <fullName evidence="3">Transglutaminase-like protein</fullName>
    </submittedName>
</protein>